<dbReference type="PANTHER" id="PTHR30269">
    <property type="entry name" value="TRANSMEMBRANE PROTEIN YFCA"/>
    <property type="match status" value="1"/>
</dbReference>
<accession>A0A921F5X0</accession>
<evidence type="ECO:0000256" key="4">
    <source>
        <dbReference type="ARBA" id="ARBA00022475"/>
    </source>
</evidence>
<feature type="transmembrane region" description="Helical" evidence="8">
    <location>
        <begin position="151"/>
        <end position="176"/>
    </location>
</feature>
<dbReference type="AlphaFoldDB" id="A0A921F5X0"/>
<evidence type="ECO:0000256" key="5">
    <source>
        <dbReference type="ARBA" id="ARBA00022692"/>
    </source>
</evidence>
<dbReference type="PANTHER" id="PTHR30269:SF37">
    <property type="entry name" value="MEMBRANE TRANSPORTER PROTEIN"/>
    <property type="match status" value="1"/>
</dbReference>
<evidence type="ECO:0000256" key="2">
    <source>
        <dbReference type="ARBA" id="ARBA00009142"/>
    </source>
</evidence>
<dbReference type="RefSeq" id="WP_303912642.1">
    <property type="nucleotide sequence ID" value="NZ_DYXM01000152.1"/>
</dbReference>
<keyword evidence="5 8" id="KW-0812">Transmembrane</keyword>
<reference evidence="9" key="2">
    <citation type="submission" date="2021-09" db="EMBL/GenBank/DDBJ databases">
        <authorList>
            <person name="Gilroy R."/>
        </authorList>
    </citation>
    <scope>NUCLEOTIDE SEQUENCE</scope>
    <source>
        <strain evidence="9">ChiGjej1B1-18357</strain>
    </source>
</reference>
<evidence type="ECO:0000313" key="10">
    <source>
        <dbReference type="Proteomes" id="UP000776650"/>
    </source>
</evidence>
<keyword evidence="7 8" id="KW-0472">Membrane</keyword>
<dbReference type="EMBL" id="DYXM01000152">
    <property type="protein sequence ID" value="HJE90998.1"/>
    <property type="molecule type" value="Genomic_DNA"/>
</dbReference>
<dbReference type="Proteomes" id="UP000776650">
    <property type="component" value="Unassembled WGS sequence"/>
</dbReference>
<proteinExistence type="inferred from homology"/>
<feature type="transmembrane region" description="Helical" evidence="8">
    <location>
        <begin position="63"/>
        <end position="89"/>
    </location>
</feature>
<sequence length="276" mass="28207">RAPETTPAADGARHEPGADYDVGMMTMGTVAIIVAAILVGTVLQRISGTGVGLVVAPTLSILLGPVLGVLVTNMTTVVSGFLIMIAVWSRIDWRRYWLIGPAAVLGAIPGALVVGALPPGWLSILVGAIVVFALLVTVGMRTLPRVDGSPIAMLSGLVGGFFNTTSGVAAPVMVIYSRVARWEQLRFAATLQPIFMTMGAASVASKLATGATADAAGTDLHLGWLAPGVVATVLIGIAVGTWLAKRVPVAHARRLALLLAALGGVGAIVRGVLEVI</sequence>
<evidence type="ECO:0000256" key="1">
    <source>
        <dbReference type="ARBA" id="ARBA00004651"/>
    </source>
</evidence>
<dbReference type="InterPro" id="IPR002781">
    <property type="entry name" value="TM_pro_TauE-like"/>
</dbReference>
<feature type="transmembrane region" description="Helical" evidence="8">
    <location>
        <begin position="22"/>
        <end position="43"/>
    </location>
</feature>
<gene>
    <name evidence="9" type="ORF">K8V11_08325</name>
</gene>
<dbReference type="InterPro" id="IPR052017">
    <property type="entry name" value="TSUP"/>
</dbReference>
<comment type="caution">
    <text evidence="9">The sequence shown here is derived from an EMBL/GenBank/DDBJ whole genome shotgun (WGS) entry which is preliminary data.</text>
</comment>
<feature type="transmembrane region" description="Helical" evidence="8">
    <location>
        <begin position="96"/>
        <end position="114"/>
    </location>
</feature>
<keyword evidence="6 8" id="KW-1133">Transmembrane helix</keyword>
<protein>
    <recommendedName>
        <fullName evidence="8">Probable membrane transporter protein</fullName>
    </recommendedName>
</protein>
<keyword evidence="4 8" id="KW-1003">Cell membrane</keyword>
<comment type="subcellular location">
    <subcellularLocation>
        <location evidence="1 8">Cell membrane</location>
        <topology evidence="1 8">Multi-pass membrane protein</topology>
    </subcellularLocation>
</comment>
<evidence type="ECO:0000256" key="3">
    <source>
        <dbReference type="ARBA" id="ARBA00022448"/>
    </source>
</evidence>
<comment type="similarity">
    <text evidence="2 8">Belongs to the 4-toluene sulfonate uptake permease (TSUP) (TC 2.A.102) family.</text>
</comment>
<evidence type="ECO:0000256" key="8">
    <source>
        <dbReference type="RuleBase" id="RU363041"/>
    </source>
</evidence>
<name>A0A921F5X0_9ACTN</name>
<dbReference type="Pfam" id="PF01925">
    <property type="entry name" value="TauE"/>
    <property type="match status" value="1"/>
</dbReference>
<evidence type="ECO:0000256" key="7">
    <source>
        <dbReference type="ARBA" id="ARBA00023136"/>
    </source>
</evidence>
<keyword evidence="3" id="KW-0813">Transport</keyword>
<dbReference type="GO" id="GO:0005886">
    <property type="term" value="C:plasma membrane"/>
    <property type="evidence" value="ECO:0007669"/>
    <property type="project" value="UniProtKB-SubCell"/>
</dbReference>
<evidence type="ECO:0000256" key="6">
    <source>
        <dbReference type="ARBA" id="ARBA00022989"/>
    </source>
</evidence>
<feature type="transmembrane region" description="Helical" evidence="8">
    <location>
        <begin position="224"/>
        <end position="243"/>
    </location>
</feature>
<reference evidence="9" key="1">
    <citation type="journal article" date="2021" name="PeerJ">
        <title>Extensive microbial diversity within the chicken gut microbiome revealed by metagenomics and culture.</title>
        <authorList>
            <person name="Gilroy R."/>
            <person name="Ravi A."/>
            <person name="Getino M."/>
            <person name="Pursley I."/>
            <person name="Horton D.L."/>
            <person name="Alikhan N.F."/>
            <person name="Baker D."/>
            <person name="Gharbi K."/>
            <person name="Hall N."/>
            <person name="Watson M."/>
            <person name="Adriaenssens E.M."/>
            <person name="Foster-Nyarko E."/>
            <person name="Jarju S."/>
            <person name="Secka A."/>
            <person name="Antonio M."/>
            <person name="Oren A."/>
            <person name="Chaudhuri R.R."/>
            <person name="La Ragione R."/>
            <person name="Hildebrand F."/>
            <person name="Pallen M.J."/>
        </authorList>
    </citation>
    <scope>NUCLEOTIDE SEQUENCE</scope>
    <source>
        <strain evidence="9">ChiGjej1B1-18357</strain>
    </source>
</reference>
<feature type="transmembrane region" description="Helical" evidence="8">
    <location>
        <begin position="120"/>
        <end position="139"/>
    </location>
</feature>
<feature type="transmembrane region" description="Helical" evidence="8">
    <location>
        <begin position="255"/>
        <end position="273"/>
    </location>
</feature>
<feature type="non-terminal residue" evidence="9">
    <location>
        <position position="1"/>
    </location>
</feature>
<evidence type="ECO:0000313" key="9">
    <source>
        <dbReference type="EMBL" id="HJE90998.1"/>
    </source>
</evidence>
<organism evidence="9 10">
    <name type="scientific">Dietzia timorensis</name>
    <dbReference type="NCBI Taxonomy" id="499555"/>
    <lineage>
        <taxon>Bacteria</taxon>
        <taxon>Bacillati</taxon>
        <taxon>Actinomycetota</taxon>
        <taxon>Actinomycetes</taxon>
        <taxon>Mycobacteriales</taxon>
        <taxon>Dietziaceae</taxon>
        <taxon>Dietzia</taxon>
    </lineage>
</organism>